<dbReference type="Proteomes" id="UP000054321">
    <property type="component" value="Unassembled WGS sequence"/>
</dbReference>
<organism evidence="2 3">
    <name type="scientific">Oidiodendron maius (strain Zn)</name>
    <dbReference type="NCBI Taxonomy" id="913774"/>
    <lineage>
        <taxon>Eukaryota</taxon>
        <taxon>Fungi</taxon>
        <taxon>Dikarya</taxon>
        <taxon>Ascomycota</taxon>
        <taxon>Pezizomycotina</taxon>
        <taxon>Leotiomycetes</taxon>
        <taxon>Leotiomycetes incertae sedis</taxon>
        <taxon>Myxotrichaceae</taxon>
        <taxon>Oidiodendron</taxon>
    </lineage>
</organism>
<dbReference type="AlphaFoldDB" id="A0A0C3H2Z2"/>
<gene>
    <name evidence="2" type="ORF">OIDMADRAFT_58458</name>
</gene>
<evidence type="ECO:0000256" key="1">
    <source>
        <dbReference type="SAM" id="MobiDB-lite"/>
    </source>
</evidence>
<dbReference type="InParanoid" id="A0A0C3H2Z2"/>
<reference evidence="3" key="2">
    <citation type="submission" date="2015-01" db="EMBL/GenBank/DDBJ databases">
        <title>Evolutionary Origins and Diversification of the Mycorrhizal Mutualists.</title>
        <authorList>
            <consortium name="DOE Joint Genome Institute"/>
            <consortium name="Mycorrhizal Genomics Consortium"/>
            <person name="Kohler A."/>
            <person name="Kuo A."/>
            <person name="Nagy L.G."/>
            <person name="Floudas D."/>
            <person name="Copeland A."/>
            <person name="Barry K.W."/>
            <person name="Cichocki N."/>
            <person name="Veneault-Fourrey C."/>
            <person name="LaButti K."/>
            <person name="Lindquist E.A."/>
            <person name="Lipzen A."/>
            <person name="Lundell T."/>
            <person name="Morin E."/>
            <person name="Murat C."/>
            <person name="Riley R."/>
            <person name="Ohm R."/>
            <person name="Sun H."/>
            <person name="Tunlid A."/>
            <person name="Henrissat B."/>
            <person name="Grigoriev I.V."/>
            <person name="Hibbett D.S."/>
            <person name="Martin F."/>
        </authorList>
    </citation>
    <scope>NUCLEOTIDE SEQUENCE [LARGE SCALE GENOMIC DNA]</scope>
    <source>
        <strain evidence="3">Zn</strain>
    </source>
</reference>
<feature type="compositionally biased region" description="Polar residues" evidence="1">
    <location>
        <begin position="1"/>
        <end position="16"/>
    </location>
</feature>
<proteinExistence type="predicted"/>
<name>A0A0C3H2Z2_OIDMZ</name>
<feature type="region of interest" description="Disordered" evidence="1">
    <location>
        <begin position="1"/>
        <end position="70"/>
    </location>
</feature>
<evidence type="ECO:0000313" key="3">
    <source>
        <dbReference type="Proteomes" id="UP000054321"/>
    </source>
</evidence>
<evidence type="ECO:0000313" key="2">
    <source>
        <dbReference type="EMBL" id="KIM96906.1"/>
    </source>
</evidence>
<sequence length="97" mass="10862">MARSQAFSRQAANGSQYEDGYYGTNGDHESRSSQEDEAQAQSTRRLEVFFANQNSSSGSPFSWRRTSTSSATKNIQTHLQAFDVAFYGNDTKRALHK</sequence>
<protein>
    <submittedName>
        <fullName evidence="2">Uncharacterized protein</fullName>
    </submittedName>
</protein>
<reference evidence="2 3" key="1">
    <citation type="submission" date="2014-04" db="EMBL/GenBank/DDBJ databases">
        <authorList>
            <consortium name="DOE Joint Genome Institute"/>
            <person name="Kuo A."/>
            <person name="Martino E."/>
            <person name="Perotto S."/>
            <person name="Kohler A."/>
            <person name="Nagy L.G."/>
            <person name="Floudas D."/>
            <person name="Copeland A."/>
            <person name="Barry K.W."/>
            <person name="Cichocki N."/>
            <person name="Veneault-Fourrey C."/>
            <person name="LaButti K."/>
            <person name="Lindquist E.A."/>
            <person name="Lipzen A."/>
            <person name="Lundell T."/>
            <person name="Morin E."/>
            <person name="Murat C."/>
            <person name="Sun H."/>
            <person name="Tunlid A."/>
            <person name="Henrissat B."/>
            <person name="Grigoriev I.V."/>
            <person name="Hibbett D.S."/>
            <person name="Martin F."/>
            <person name="Nordberg H.P."/>
            <person name="Cantor M.N."/>
            <person name="Hua S.X."/>
        </authorList>
    </citation>
    <scope>NUCLEOTIDE SEQUENCE [LARGE SCALE GENOMIC DNA]</scope>
    <source>
        <strain evidence="2 3">Zn</strain>
    </source>
</reference>
<dbReference type="HOGENOM" id="CLU_2347263_0_0_1"/>
<keyword evidence="3" id="KW-1185">Reference proteome</keyword>
<feature type="compositionally biased region" description="Polar residues" evidence="1">
    <location>
        <begin position="51"/>
        <end position="70"/>
    </location>
</feature>
<dbReference type="EMBL" id="KN832883">
    <property type="protein sequence ID" value="KIM96906.1"/>
    <property type="molecule type" value="Genomic_DNA"/>
</dbReference>
<accession>A0A0C3H2Z2</accession>